<dbReference type="AlphaFoldDB" id="E3NYV8"/>
<feature type="domain" description="DUF4158" evidence="1">
    <location>
        <begin position="11"/>
        <end position="58"/>
    </location>
</feature>
<name>E3NYV8_9VIBR</name>
<sequence>MPNGGSRFRLEELYVRPEFNAHERRLYFTLTQFERTALAQFSNTKTRIYFILQLGYFNVYCVRKDIYEIIIGGSSSFLHAKSCFFLLTFYVFPVV</sequence>
<proteinExistence type="predicted"/>
<dbReference type="EMBL" id="EU573358">
    <property type="protein sequence ID" value="ADO27724.1"/>
    <property type="molecule type" value="Genomic_DNA"/>
</dbReference>
<gene>
    <name evidence="2" type="ORF">pVT1_86</name>
</gene>
<protein>
    <submittedName>
        <fullName evidence="2">Tn3 family transposase-like protein</fullName>
    </submittedName>
</protein>
<keyword evidence="2" id="KW-0614">Plasmid</keyword>
<dbReference type="Pfam" id="PF13700">
    <property type="entry name" value="DUF4158"/>
    <property type="match status" value="1"/>
</dbReference>
<organism evidence="2">
    <name type="scientific">Vibrio tapetis</name>
    <dbReference type="NCBI Taxonomy" id="52443"/>
    <lineage>
        <taxon>Bacteria</taxon>
        <taxon>Pseudomonadati</taxon>
        <taxon>Pseudomonadota</taxon>
        <taxon>Gammaproteobacteria</taxon>
        <taxon>Vibrionales</taxon>
        <taxon>Vibrionaceae</taxon>
        <taxon>Vibrio</taxon>
    </lineage>
</organism>
<evidence type="ECO:0000313" key="2">
    <source>
        <dbReference type="EMBL" id="ADO27724.1"/>
    </source>
</evidence>
<accession>E3NYV8</accession>
<geneLocation type="plasmid" evidence="2">
    <name>pVT1</name>
</geneLocation>
<reference evidence="2" key="1">
    <citation type="journal article" date="2011" name="PLoS ONE">
        <title>Evidence for the role of horizontal transfer in generating pVT1, a large mosaic conjugative plasmid from the clam pathogen, Vibrio tapetis.</title>
        <authorList>
            <person name="Erauso G."/>
            <person name="Lakhal F."/>
            <person name="Bidault-Toffin A."/>
            <person name="Le Chevalier P."/>
            <person name="Bouloc P."/>
            <person name="Paillard C."/>
            <person name="Jacq A."/>
        </authorList>
    </citation>
    <scope>NUCLEOTIDE SEQUENCE</scope>
    <source>
        <strain evidence="2">CECT4600</strain>
        <plasmid evidence="2">pVT1</plasmid>
    </source>
</reference>
<evidence type="ECO:0000259" key="1">
    <source>
        <dbReference type="Pfam" id="PF13700"/>
    </source>
</evidence>
<dbReference type="InterPro" id="IPR025296">
    <property type="entry name" value="DUF4158"/>
</dbReference>